<feature type="coiled-coil region" evidence="6">
    <location>
        <begin position="260"/>
        <end position="347"/>
    </location>
</feature>
<dbReference type="RefSeq" id="XP_055363099.1">
    <property type="nucleotide sequence ID" value="XM_055507124.1"/>
</dbReference>
<evidence type="ECO:0000256" key="2">
    <source>
        <dbReference type="ARBA" id="ARBA00006042"/>
    </source>
</evidence>
<dbReference type="GeneID" id="114851061"/>
<dbReference type="CDD" id="cd00030">
    <property type="entry name" value="C2"/>
    <property type="match status" value="1"/>
</dbReference>
<feature type="coiled-coil region" evidence="6">
    <location>
        <begin position="532"/>
        <end position="563"/>
    </location>
</feature>
<organism evidence="9 11">
    <name type="scientific">Betta splendens</name>
    <name type="common">Siamese fighting fish</name>
    <dbReference type="NCBI Taxonomy" id="158456"/>
    <lineage>
        <taxon>Eukaryota</taxon>
        <taxon>Metazoa</taxon>
        <taxon>Chordata</taxon>
        <taxon>Craniata</taxon>
        <taxon>Vertebrata</taxon>
        <taxon>Euteleostomi</taxon>
        <taxon>Actinopterygii</taxon>
        <taxon>Neopterygii</taxon>
        <taxon>Teleostei</taxon>
        <taxon>Neoteleostei</taxon>
        <taxon>Acanthomorphata</taxon>
        <taxon>Anabantaria</taxon>
        <taxon>Anabantiformes</taxon>
        <taxon>Anabantoidei</taxon>
        <taxon>Osphronemidae</taxon>
        <taxon>Betta</taxon>
    </lineage>
</organism>
<dbReference type="PANTHER" id="PTHR14240">
    <property type="entry name" value="RETINITIS PIGMENTOSA GTPASE REGULATOR-INTERACTING PROTEIN"/>
    <property type="match status" value="1"/>
</dbReference>
<protein>
    <submittedName>
        <fullName evidence="10 11">Protein fantom isoform X1</fullName>
    </submittedName>
</protein>
<dbReference type="InterPro" id="IPR035892">
    <property type="entry name" value="C2_domain_sf"/>
</dbReference>
<dbReference type="GO" id="GO:0046548">
    <property type="term" value="P:retinal rod cell development"/>
    <property type="evidence" value="ECO:0007669"/>
    <property type="project" value="TreeGrafter"/>
</dbReference>
<reference evidence="10 11" key="1">
    <citation type="submission" date="2025-04" db="UniProtKB">
        <authorList>
            <consortium name="RefSeq"/>
        </authorList>
    </citation>
    <scope>IDENTIFICATION</scope>
</reference>
<dbReference type="InterPro" id="IPR041091">
    <property type="entry name" value="RPGRIP1_C"/>
</dbReference>
<evidence type="ECO:0000256" key="3">
    <source>
        <dbReference type="ARBA" id="ARBA00023054"/>
    </source>
</evidence>
<dbReference type="KEGG" id="bspl:114851061"/>
<dbReference type="Proteomes" id="UP000515150">
    <property type="component" value="Chromosome 2"/>
</dbReference>
<comment type="subcellular location">
    <subcellularLocation>
        <location evidence="1">Cell projection</location>
        <location evidence="1">Cilium</location>
    </subcellularLocation>
</comment>
<evidence type="ECO:0000259" key="8">
    <source>
        <dbReference type="PROSITE" id="PS50004"/>
    </source>
</evidence>
<dbReference type="RefSeq" id="XP_055363098.1">
    <property type="nucleotide sequence ID" value="XM_055507123.1"/>
</dbReference>
<feature type="region of interest" description="Disordered" evidence="7">
    <location>
        <begin position="1300"/>
        <end position="1345"/>
    </location>
</feature>
<sequence>MSPVVDETAGDLPVRDVGLMRGGLMPTVPDTLRDVKAWKKHHVMKTKDPQHVFRFPREHLEDLCLRLQEENGVLRQHTRTQEQRLRRMSARLMRLRQAPPGSSGAKERDMEDTIQELEARVASLESQKGVLQNKLSLAKQHIMDLGGRMQHRYSKGKTMELEAGVRRAAQTAPPRYGPTLEDPRGEMERFRSSIAEQVRMAELELSAQALRDTLKEKEAEVEGTLREMRKQHADRHRITIRENVDIIRLQKQLSEKSTALRVTQEKFNDLQEAYENQLEERQRSLTESQGALLQKVEELSEQLKQERQRAVALEGQLSTTNLSLQTLDKQQERISDLEGERDLIKKNYDTLLESTLSNQCNDNGQAGKPTDVDQESEKVFRTDVQRLEEMLRAEREQRGRLEVELEELRQEKESLQEQREQERELSVTSRDTRERLEQEVLQYREQVSALQDRLDSVTEVFDMSVEELSETLLQIKAFRMQQESREGLRFLLADGKVTDSPHEPVNAQALQAETVLELQKTRNLLLLEHRISKDLREELNTVSQKMEREREESQRRVAEKDKLLAKRALQINTLQAQLKELAYSPRNYKRTIPVQYTWPAGDQEVVQPIEDDLAFSRLRPGESMLEIHLKAATFTPAGLRTMGNVHPGVDVSDEIVTFCTYSLLDFEVHSTPLVSGDQPNFGFTSRYALTAHDLGRLGGQGSRVRVELHQALGGVRFVTHGSGQMSLIGAVERRGERISGCVTITGSEGGIVGVVDFWVRLFPPAEPMDAVTERPADRRTAADRSLVPAFYGWQEGHELHDYGGGIPNELVVTLERCVGLNTRWPGLLPDAYLTFRFYDLPPHVSQTVQCSADPVFNDTTSYPLAVSTHVLHYLRSSSLWVYVFDDSDDQVPPTYLAKTPIPLRALAAGRDIRGDYVLRDAAGGPRGMVRIMVRWKYPFQPPPDHLLNKERKEANKQGSAKESTEREERRKDMAEVSQRPVAKPRVKTQLLEVREMGKKETKAWRGSQNSRKEKTTSLSQSRDRKRSTNRSPDLYADTSLLTPEPKQTTPSHLPTSKSSERTSSRQTPDTLSRRSSASNAWTSELPSVDQRSMDEDKDEEERSESAAAGDIEAPDSSESSTSQSDIVIIPPKRKIKKGDKLKVEILSLTFEPSSHVALDESVQRVYVEYRLVGVPMETTETPMSLRKPMEGEEIHYNFTRVIYVDGSQSAPLRQYLYTMLEGTDPNHGRLKFTVVSEPMDDDDECMDVGHAFLDLQELLLTGNDIIEQQIDIMSVDEDKEVIGNLKVSLKAAKALTGIYQEFQQKDERQEEAKDEEEKEETEEDQEGEKEKDQIQVIDYDDSDFY</sequence>
<dbReference type="GO" id="GO:0032391">
    <property type="term" value="C:photoreceptor connecting cilium"/>
    <property type="evidence" value="ECO:0007669"/>
    <property type="project" value="TreeGrafter"/>
</dbReference>
<proteinExistence type="inferred from homology"/>
<feature type="compositionally biased region" description="Polar residues" evidence="7">
    <location>
        <begin position="1064"/>
        <end position="1085"/>
    </location>
</feature>
<dbReference type="InterPro" id="IPR021656">
    <property type="entry name" value="C2-C2_1"/>
</dbReference>
<dbReference type="PROSITE" id="PS50004">
    <property type="entry name" value="C2"/>
    <property type="match status" value="1"/>
</dbReference>
<evidence type="ECO:0000256" key="5">
    <source>
        <dbReference type="ARBA" id="ARBA00023273"/>
    </source>
</evidence>
<evidence type="ECO:0000256" key="1">
    <source>
        <dbReference type="ARBA" id="ARBA00004138"/>
    </source>
</evidence>
<feature type="region of interest" description="Disordered" evidence="7">
    <location>
        <begin position="942"/>
        <end position="1126"/>
    </location>
</feature>
<dbReference type="InterPro" id="IPR000008">
    <property type="entry name" value="C2_dom"/>
</dbReference>
<evidence type="ECO:0000313" key="12">
    <source>
        <dbReference type="RefSeq" id="XP_055363100.1"/>
    </source>
</evidence>
<dbReference type="Pfam" id="PF18111">
    <property type="entry name" value="RPGR1_C"/>
    <property type="match status" value="1"/>
</dbReference>
<dbReference type="PANTHER" id="PTHR14240:SF1">
    <property type="entry name" value="PROTEIN FANTOM-RELATED"/>
    <property type="match status" value="1"/>
</dbReference>
<dbReference type="OrthoDB" id="2133912at2759"/>
<keyword evidence="5" id="KW-0966">Cell projection</keyword>
<feature type="coiled-coil region" evidence="6">
    <location>
        <begin position="200"/>
        <end position="234"/>
    </location>
</feature>
<dbReference type="SUPFAM" id="SSF49562">
    <property type="entry name" value="C2 domain (Calcium/lipid-binding domain, CaLB)"/>
    <property type="match status" value="2"/>
</dbReference>
<feature type="compositionally biased region" description="Basic and acidic residues" evidence="7">
    <location>
        <begin position="962"/>
        <end position="974"/>
    </location>
</feature>
<name>A0A9W2XN69_BETSP</name>
<comment type="similarity">
    <text evidence="2">Belongs to the RPGRIP1 family.</text>
</comment>
<evidence type="ECO:0000256" key="7">
    <source>
        <dbReference type="SAM" id="MobiDB-lite"/>
    </source>
</evidence>
<dbReference type="GO" id="GO:1905515">
    <property type="term" value="P:non-motile cilium assembly"/>
    <property type="evidence" value="ECO:0007669"/>
    <property type="project" value="TreeGrafter"/>
</dbReference>
<keyword evidence="4" id="KW-0969">Cilium</keyword>
<keyword evidence="9" id="KW-1185">Reference proteome</keyword>
<feature type="compositionally biased region" description="Acidic residues" evidence="7">
    <location>
        <begin position="1312"/>
        <end position="1327"/>
    </location>
</feature>
<dbReference type="Pfam" id="PF11618">
    <property type="entry name" value="C2-C2_1"/>
    <property type="match status" value="1"/>
</dbReference>
<evidence type="ECO:0000256" key="6">
    <source>
        <dbReference type="SAM" id="Coils"/>
    </source>
</evidence>
<feature type="coiled-coil region" evidence="6">
    <location>
        <begin position="107"/>
        <end position="134"/>
    </location>
</feature>
<gene>
    <name evidence="10 11 12" type="primary">rpgrip1</name>
</gene>
<dbReference type="InterPro" id="IPR031139">
    <property type="entry name" value="RPGRIP1_fam"/>
</dbReference>
<evidence type="ECO:0000313" key="10">
    <source>
        <dbReference type="RefSeq" id="XP_055363098.1"/>
    </source>
</evidence>
<dbReference type="GO" id="GO:0005856">
    <property type="term" value="C:cytoskeleton"/>
    <property type="evidence" value="ECO:0007669"/>
    <property type="project" value="UniProtKB-ARBA"/>
</dbReference>
<feature type="compositionally biased region" description="Basic and acidic residues" evidence="7">
    <location>
        <begin position="992"/>
        <end position="1003"/>
    </location>
</feature>
<dbReference type="Gene3D" id="2.60.40.150">
    <property type="entry name" value="C2 domain"/>
    <property type="match status" value="3"/>
</dbReference>
<dbReference type="CTD" id="57096"/>
<evidence type="ECO:0000313" key="9">
    <source>
        <dbReference type="Proteomes" id="UP000515150"/>
    </source>
</evidence>
<accession>A0A9W2XN69</accession>
<dbReference type="RefSeq" id="XP_055363100.1">
    <property type="nucleotide sequence ID" value="XM_055507125.1"/>
</dbReference>
<evidence type="ECO:0000256" key="4">
    <source>
        <dbReference type="ARBA" id="ARBA00023069"/>
    </source>
</evidence>
<feature type="coiled-coil region" evidence="6">
    <location>
        <begin position="384"/>
        <end position="460"/>
    </location>
</feature>
<feature type="domain" description="C2" evidence="8">
    <location>
        <begin position="781"/>
        <end position="916"/>
    </location>
</feature>
<feature type="compositionally biased region" description="Basic and acidic residues" evidence="7">
    <location>
        <begin position="946"/>
        <end position="955"/>
    </location>
</feature>
<evidence type="ECO:0000313" key="11">
    <source>
        <dbReference type="RefSeq" id="XP_055363099.1"/>
    </source>
</evidence>
<feature type="compositionally biased region" description="Low complexity" evidence="7">
    <location>
        <begin position="1116"/>
        <end position="1126"/>
    </location>
</feature>
<keyword evidence="3 6" id="KW-0175">Coiled coil</keyword>
<feature type="compositionally biased region" description="Polar residues" evidence="7">
    <location>
        <begin position="1039"/>
        <end position="1057"/>
    </location>
</feature>